<gene>
    <name evidence="2" type="ORF">MTR67_017854</name>
</gene>
<dbReference type="InterPro" id="IPR043502">
    <property type="entry name" value="DNA/RNA_pol_sf"/>
</dbReference>
<dbReference type="Pfam" id="PF03732">
    <property type="entry name" value="Retrotrans_gag"/>
    <property type="match status" value="1"/>
</dbReference>
<sequence length="244" mass="28043">MTQANKEVVVPVNPNVGTAGSRVRDFMRMNPPEFHGSKVEEYPQEFIDEVSKVLVIIRVTSGEKAGSAAYQLKGVTQVWYNQWKETRPVRAGPIELVIFKSVFLDRFFPLEMREANVLELINLRQGSMSVRKYALKFTQLLKYAPTMVVDSRARINVFTDHKSLQYVFTQKELNLRQRRLLEFLKDYNMSVHYHPGKANVVADALSRLIMGSVAHVGEERKELAKYVHRFARLGVHLMSISMVV</sequence>
<dbReference type="GO" id="GO:0003964">
    <property type="term" value="F:RNA-directed DNA polymerase activity"/>
    <property type="evidence" value="ECO:0007669"/>
    <property type="project" value="UniProtKB-KW"/>
</dbReference>
<dbReference type="PANTHER" id="PTHR34072:SF59">
    <property type="entry name" value="CCHC-TYPE INTEGRASE"/>
    <property type="match status" value="1"/>
</dbReference>
<protein>
    <recommendedName>
        <fullName evidence="1">Retrotransposon gag domain-containing protein</fullName>
    </recommendedName>
</protein>
<dbReference type="PANTHER" id="PTHR34072">
    <property type="entry name" value="ENZYMATIC POLYPROTEIN-RELATED"/>
    <property type="match status" value="1"/>
</dbReference>
<evidence type="ECO:0000313" key="2">
    <source>
        <dbReference type="EMBL" id="WMV24469.1"/>
    </source>
</evidence>
<evidence type="ECO:0000259" key="1">
    <source>
        <dbReference type="Pfam" id="PF03732"/>
    </source>
</evidence>
<dbReference type="InterPro" id="IPR005162">
    <property type="entry name" value="Retrotrans_gag_dom"/>
</dbReference>
<dbReference type="GO" id="GO:0004519">
    <property type="term" value="F:endonuclease activity"/>
    <property type="evidence" value="ECO:0007669"/>
    <property type="project" value="UniProtKB-KW"/>
</dbReference>
<name>A0AAF0QR46_SOLVR</name>
<dbReference type="AlphaFoldDB" id="A0AAF0QR46"/>
<proteinExistence type="predicted"/>
<dbReference type="GO" id="GO:0016787">
    <property type="term" value="F:hydrolase activity"/>
    <property type="evidence" value="ECO:0007669"/>
    <property type="project" value="UniProtKB-KW"/>
</dbReference>
<organism evidence="2 3">
    <name type="scientific">Solanum verrucosum</name>
    <dbReference type="NCBI Taxonomy" id="315347"/>
    <lineage>
        <taxon>Eukaryota</taxon>
        <taxon>Viridiplantae</taxon>
        <taxon>Streptophyta</taxon>
        <taxon>Embryophyta</taxon>
        <taxon>Tracheophyta</taxon>
        <taxon>Spermatophyta</taxon>
        <taxon>Magnoliopsida</taxon>
        <taxon>eudicotyledons</taxon>
        <taxon>Gunneridae</taxon>
        <taxon>Pentapetalae</taxon>
        <taxon>asterids</taxon>
        <taxon>lamiids</taxon>
        <taxon>Solanales</taxon>
        <taxon>Solanaceae</taxon>
        <taxon>Solanoideae</taxon>
        <taxon>Solaneae</taxon>
        <taxon>Solanum</taxon>
    </lineage>
</organism>
<dbReference type="SUPFAM" id="SSF56672">
    <property type="entry name" value="DNA/RNA polymerases"/>
    <property type="match status" value="1"/>
</dbReference>
<evidence type="ECO:0000313" key="3">
    <source>
        <dbReference type="Proteomes" id="UP001234989"/>
    </source>
</evidence>
<dbReference type="Proteomes" id="UP001234989">
    <property type="component" value="Chromosome 4"/>
</dbReference>
<reference evidence="2" key="1">
    <citation type="submission" date="2023-08" db="EMBL/GenBank/DDBJ databases">
        <title>A de novo genome assembly of Solanum verrucosum Schlechtendal, a Mexican diploid species geographically isolated from the other diploid A-genome species in potato relatives.</title>
        <authorList>
            <person name="Hosaka K."/>
        </authorList>
    </citation>
    <scope>NUCLEOTIDE SEQUENCE</scope>
    <source>
        <tissue evidence="2">Young leaves</tissue>
    </source>
</reference>
<feature type="domain" description="Retrotransposon gag" evidence="1">
    <location>
        <begin position="68"/>
        <end position="159"/>
    </location>
</feature>
<dbReference type="EMBL" id="CP133615">
    <property type="protein sequence ID" value="WMV24469.1"/>
    <property type="molecule type" value="Genomic_DNA"/>
</dbReference>
<keyword evidence="3" id="KW-1185">Reference proteome</keyword>
<accession>A0AAF0QR46</accession>